<dbReference type="InterPro" id="IPR010710">
    <property type="entry name" value="DUF1289"/>
</dbReference>
<dbReference type="PROSITE" id="PS01344">
    <property type="entry name" value="FRATAXIN_1"/>
    <property type="match status" value="1"/>
</dbReference>
<dbReference type="GO" id="GO:0008199">
    <property type="term" value="F:ferric iron binding"/>
    <property type="evidence" value="ECO:0007669"/>
    <property type="project" value="InterPro"/>
</dbReference>
<dbReference type="AlphaFoldDB" id="A0A0P9YSF7"/>
<comment type="caution">
    <text evidence="6">The sequence shown here is derived from an EMBL/GenBank/DDBJ whole genome shotgun (WGS) entry which is preliminary data.</text>
</comment>
<dbReference type="GO" id="GO:0016226">
    <property type="term" value="P:iron-sulfur cluster assembly"/>
    <property type="evidence" value="ECO:0007669"/>
    <property type="project" value="UniProtKB-UniRule"/>
</dbReference>
<gene>
    <name evidence="4" type="primary">cyaY</name>
    <name evidence="6" type="ORF">ALO52_01282</name>
</gene>
<dbReference type="GO" id="GO:0008198">
    <property type="term" value="F:ferrous iron binding"/>
    <property type="evidence" value="ECO:0007669"/>
    <property type="project" value="TreeGrafter"/>
</dbReference>
<dbReference type="EMBL" id="LJRC01000118">
    <property type="protein sequence ID" value="KPY37334.1"/>
    <property type="molecule type" value="Genomic_DNA"/>
</dbReference>
<dbReference type="InterPro" id="IPR047584">
    <property type="entry name" value="CyaY"/>
</dbReference>
<name>A0A0P9YSF7_9PSED</name>
<dbReference type="SUPFAM" id="SSF55387">
    <property type="entry name" value="Frataxin/Nqo15-like"/>
    <property type="match status" value="1"/>
</dbReference>
<evidence type="ECO:0000256" key="4">
    <source>
        <dbReference type="HAMAP-Rule" id="MF_00142"/>
    </source>
</evidence>
<evidence type="ECO:0000256" key="2">
    <source>
        <dbReference type="ARBA" id="ARBA00022723"/>
    </source>
</evidence>
<feature type="compositionally biased region" description="Basic and acidic residues" evidence="5">
    <location>
        <begin position="232"/>
        <end position="251"/>
    </location>
</feature>
<evidence type="ECO:0000256" key="3">
    <source>
        <dbReference type="ARBA" id="ARBA00023004"/>
    </source>
</evidence>
<proteinExistence type="inferred from homology"/>
<dbReference type="PANTHER" id="PTHR16821">
    <property type="entry name" value="FRATAXIN"/>
    <property type="match status" value="1"/>
</dbReference>
<feature type="region of interest" description="Disordered" evidence="5">
    <location>
        <begin position="232"/>
        <end position="258"/>
    </location>
</feature>
<comment type="similarity">
    <text evidence="1 4">Belongs to the frataxin family.</text>
</comment>
<dbReference type="HAMAP" id="MF_00142">
    <property type="entry name" value="CyaY"/>
    <property type="match status" value="1"/>
</dbReference>
<dbReference type="GO" id="GO:0005829">
    <property type="term" value="C:cytosol"/>
    <property type="evidence" value="ECO:0007669"/>
    <property type="project" value="TreeGrafter"/>
</dbReference>
<dbReference type="CDD" id="cd00503">
    <property type="entry name" value="Frataxin"/>
    <property type="match status" value="1"/>
</dbReference>
<dbReference type="PANTHER" id="PTHR16821:SF2">
    <property type="entry name" value="FRATAXIN, MITOCHONDRIAL"/>
    <property type="match status" value="1"/>
</dbReference>
<dbReference type="InterPro" id="IPR020895">
    <property type="entry name" value="Frataxin_CS"/>
</dbReference>
<evidence type="ECO:0000256" key="5">
    <source>
        <dbReference type="SAM" id="MobiDB-lite"/>
    </source>
</evidence>
<accession>A0A0P9YSF7</accession>
<protein>
    <recommendedName>
        <fullName evidence="4">Iron-sulfur cluster assembly protein CyaY</fullName>
    </recommendedName>
</protein>
<dbReference type="Pfam" id="PF01491">
    <property type="entry name" value="Frataxin_Cyay"/>
    <property type="match status" value="1"/>
</dbReference>
<dbReference type="SMART" id="SM01219">
    <property type="entry name" value="Frataxin_Cyay"/>
    <property type="match status" value="1"/>
</dbReference>
<evidence type="ECO:0000256" key="1">
    <source>
        <dbReference type="ARBA" id="ARBA00008183"/>
    </source>
</evidence>
<dbReference type="PATRIC" id="fig|251707.3.peg.1661"/>
<dbReference type="PROSITE" id="PS50810">
    <property type="entry name" value="FRATAXIN_2"/>
    <property type="match status" value="1"/>
</dbReference>
<dbReference type="Pfam" id="PF06945">
    <property type="entry name" value="DUF1289"/>
    <property type="match status" value="1"/>
</dbReference>
<dbReference type="InterPro" id="IPR036524">
    <property type="entry name" value="Frataxin/CyaY_sf"/>
</dbReference>
<keyword evidence="3 4" id="KW-0408">Iron</keyword>
<comment type="function">
    <text evidence="4">Involved in iron-sulfur (Fe-S) cluster assembly. May act as a regulator of Fe-S biogenesis.</text>
</comment>
<organism evidence="6 7">
    <name type="scientific">Pseudomonas syringae pv. primulae</name>
    <dbReference type="NCBI Taxonomy" id="251707"/>
    <lineage>
        <taxon>Bacteria</taxon>
        <taxon>Pseudomonadati</taxon>
        <taxon>Pseudomonadota</taxon>
        <taxon>Gammaproteobacteria</taxon>
        <taxon>Pseudomonadales</taxon>
        <taxon>Pseudomonadaceae</taxon>
        <taxon>Pseudomonas</taxon>
    </lineage>
</organism>
<evidence type="ECO:0000313" key="6">
    <source>
        <dbReference type="EMBL" id="KPY37334.1"/>
    </source>
</evidence>
<reference evidence="6 7" key="1">
    <citation type="submission" date="2015-09" db="EMBL/GenBank/DDBJ databases">
        <title>Genome announcement of multiple Pseudomonas syringae strains.</title>
        <authorList>
            <person name="Thakur S."/>
            <person name="Wang P.W."/>
            <person name="Gong Y."/>
            <person name="Weir B.S."/>
            <person name="Guttman D.S."/>
        </authorList>
    </citation>
    <scope>NUCLEOTIDE SEQUENCE [LARGE SCALE GENOMIC DNA]</scope>
    <source>
        <strain evidence="6 7">ICMP3956</strain>
    </source>
</reference>
<dbReference type="NCBIfam" id="TIGR03421">
    <property type="entry name" value="FeS_CyaY"/>
    <property type="match status" value="1"/>
</dbReference>
<evidence type="ECO:0000313" key="7">
    <source>
        <dbReference type="Proteomes" id="UP000050562"/>
    </source>
</evidence>
<dbReference type="Gene3D" id="3.30.920.10">
    <property type="entry name" value="Frataxin/CyaY"/>
    <property type="match status" value="1"/>
</dbReference>
<dbReference type="Proteomes" id="UP000050562">
    <property type="component" value="Unassembled WGS sequence"/>
</dbReference>
<sequence>MRPSIPTTRRLAYVMLLPSGGVWTRLCGQWPVTPDYCVRLLSMTGMLCIWRVASVSCPTALSVDTFEVPAMSLTEARFHDLVDATQQNLEDVFDESGLDVDLENSAGVLTVKFENGSQLIFSRQEPLRQLWLAARSGGFHFDYDEVESRWVCDTSDELLSEMLARMTLDQAGIELDFGQNSQPAAVRPPKPLFSNVSPAVPSPCISTCRLDEQKVCLGCFRHVEDIREWRSADDDRRRQIRHQADQRRAHAESGQAAG</sequence>
<dbReference type="InterPro" id="IPR002908">
    <property type="entry name" value="Frataxin/CyaY"/>
</dbReference>
<keyword evidence="2 4" id="KW-0479">Metal-binding</keyword>